<dbReference type="InterPro" id="IPR011013">
    <property type="entry name" value="Gal_mutarotase_sf_dom"/>
</dbReference>
<name>A0AAV2PUL3_MEGNR</name>
<keyword evidence="1" id="KW-0456">Lyase</keyword>
<feature type="domain" description="Polysaccharide lyase family 8 central" evidence="2">
    <location>
        <begin position="2"/>
        <end position="97"/>
    </location>
</feature>
<keyword evidence="4" id="KW-1185">Reference proteome</keyword>
<dbReference type="EMBL" id="CAXKWB010001345">
    <property type="protein sequence ID" value="CAL4064069.1"/>
    <property type="molecule type" value="Genomic_DNA"/>
</dbReference>
<organism evidence="3 4">
    <name type="scientific">Meganyctiphanes norvegica</name>
    <name type="common">Northern krill</name>
    <name type="synonym">Thysanopoda norvegica</name>
    <dbReference type="NCBI Taxonomy" id="48144"/>
    <lineage>
        <taxon>Eukaryota</taxon>
        <taxon>Metazoa</taxon>
        <taxon>Ecdysozoa</taxon>
        <taxon>Arthropoda</taxon>
        <taxon>Crustacea</taxon>
        <taxon>Multicrustacea</taxon>
        <taxon>Malacostraca</taxon>
        <taxon>Eumalacostraca</taxon>
        <taxon>Eucarida</taxon>
        <taxon>Euphausiacea</taxon>
        <taxon>Euphausiidae</taxon>
        <taxon>Meganyctiphanes</taxon>
    </lineage>
</organism>
<dbReference type="InterPro" id="IPR011071">
    <property type="entry name" value="Lyase_8-like_C"/>
</dbReference>
<accession>A0AAV2PUL3</accession>
<dbReference type="SUPFAM" id="SSF74650">
    <property type="entry name" value="Galactose mutarotase-like"/>
    <property type="match status" value="1"/>
</dbReference>
<evidence type="ECO:0000256" key="1">
    <source>
        <dbReference type="ARBA" id="ARBA00023239"/>
    </source>
</evidence>
<reference evidence="3 4" key="1">
    <citation type="submission" date="2024-05" db="EMBL/GenBank/DDBJ databases">
        <authorList>
            <person name="Wallberg A."/>
        </authorList>
    </citation>
    <scope>NUCLEOTIDE SEQUENCE [LARGE SCALE GENOMIC DNA]</scope>
</reference>
<dbReference type="AlphaFoldDB" id="A0AAV2PUL3"/>
<dbReference type="Proteomes" id="UP001497623">
    <property type="component" value="Unassembled WGS sequence"/>
</dbReference>
<dbReference type="GO" id="GO:0005975">
    <property type="term" value="P:carbohydrate metabolic process"/>
    <property type="evidence" value="ECO:0007669"/>
    <property type="project" value="InterPro"/>
</dbReference>
<dbReference type="GO" id="GO:0030246">
    <property type="term" value="F:carbohydrate binding"/>
    <property type="evidence" value="ECO:0007669"/>
    <property type="project" value="InterPro"/>
</dbReference>
<proteinExistence type="predicted"/>
<sequence>SVITTVSQINFDQGNYTIGFHNRTTQTLGFGTHDAEAPSWMYHDHIGYLFLNGNEVLRSNAQRIEHGQFYTDIFTAWLDHGSAPLHASYAYALLPNVNEEATQRYAEDPPIEILAQSSKIHAVCHKPSKVSEPHMEISVADPSQRLSEVTLWLTLGQQERAVVVTLPDSDSNKGSTVTLSVDFS</sequence>
<dbReference type="Pfam" id="PF02278">
    <property type="entry name" value="Lyase_8"/>
    <property type="match status" value="1"/>
</dbReference>
<evidence type="ECO:0000259" key="2">
    <source>
        <dbReference type="Pfam" id="PF02278"/>
    </source>
</evidence>
<gene>
    <name evidence="3" type="ORF">MNOR_LOCUS3821</name>
</gene>
<dbReference type="SUPFAM" id="SSF49863">
    <property type="entry name" value="Hyaluronate lyase-like, C-terminal domain"/>
    <property type="match status" value="1"/>
</dbReference>
<feature type="non-terminal residue" evidence="3">
    <location>
        <position position="1"/>
    </location>
</feature>
<comment type="caution">
    <text evidence="3">The sequence shown here is derived from an EMBL/GenBank/DDBJ whole genome shotgun (WGS) entry which is preliminary data.</text>
</comment>
<dbReference type="InterPro" id="IPR014718">
    <property type="entry name" value="GH-type_carb-bd"/>
</dbReference>
<dbReference type="GO" id="GO:0005576">
    <property type="term" value="C:extracellular region"/>
    <property type="evidence" value="ECO:0007669"/>
    <property type="project" value="InterPro"/>
</dbReference>
<dbReference type="GO" id="GO:0016829">
    <property type="term" value="F:lyase activity"/>
    <property type="evidence" value="ECO:0007669"/>
    <property type="project" value="UniProtKB-KW"/>
</dbReference>
<protein>
    <recommendedName>
        <fullName evidence="2">Polysaccharide lyase family 8 central domain-containing protein</fullName>
    </recommendedName>
</protein>
<dbReference type="Gene3D" id="2.70.98.10">
    <property type="match status" value="1"/>
</dbReference>
<evidence type="ECO:0000313" key="3">
    <source>
        <dbReference type="EMBL" id="CAL4064069.1"/>
    </source>
</evidence>
<evidence type="ECO:0000313" key="4">
    <source>
        <dbReference type="Proteomes" id="UP001497623"/>
    </source>
</evidence>
<dbReference type="InterPro" id="IPR003159">
    <property type="entry name" value="Lyase_8_central_dom"/>
</dbReference>